<keyword evidence="1" id="KW-0812">Transmembrane</keyword>
<name>A0A8D8TWP0_9HEMI</name>
<evidence type="ECO:0000313" key="2">
    <source>
        <dbReference type="EMBL" id="CAG6692861.1"/>
    </source>
</evidence>
<keyword evidence="1" id="KW-0472">Membrane</keyword>
<protein>
    <submittedName>
        <fullName evidence="2">Uncharacterized protein</fullName>
    </submittedName>
</protein>
<keyword evidence="1" id="KW-1133">Transmembrane helix</keyword>
<evidence type="ECO:0000256" key="1">
    <source>
        <dbReference type="SAM" id="Phobius"/>
    </source>
</evidence>
<proteinExistence type="predicted"/>
<reference evidence="2" key="1">
    <citation type="submission" date="2021-05" db="EMBL/GenBank/DDBJ databases">
        <authorList>
            <person name="Alioto T."/>
            <person name="Alioto T."/>
            <person name="Gomez Garrido J."/>
        </authorList>
    </citation>
    <scope>NUCLEOTIDE SEQUENCE</scope>
</reference>
<sequence>MCSHKLHGTAYGRCLLSSQCVAIRYSVQLMVGACLVHKSKENKLPWKASVEAGTGAKTGVNTRLVGEDYRPPLALSPSYPLHNILSKIKGCIPSNIACTLFVTLLILLFSFFFTAVHFVTYYILSPT</sequence>
<dbReference type="AlphaFoldDB" id="A0A8D8TWP0"/>
<feature type="transmembrane region" description="Helical" evidence="1">
    <location>
        <begin position="96"/>
        <end position="124"/>
    </location>
</feature>
<dbReference type="EMBL" id="HBUF01309512">
    <property type="protein sequence ID" value="CAG6692861.1"/>
    <property type="molecule type" value="Transcribed_RNA"/>
</dbReference>
<accession>A0A8D8TWP0</accession>
<organism evidence="2">
    <name type="scientific">Cacopsylla melanoneura</name>
    <dbReference type="NCBI Taxonomy" id="428564"/>
    <lineage>
        <taxon>Eukaryota</taxon>
        <taxon>Metazoa</taxon>
        <taxon>Ecdysozoa</taxon>
        <taxon>Arthropoda</taxon>
        <taxon>Hexapoda</taxon>
        <taxon>Insecta</taxon>
        <taxon>Pterygota</taxon>
        <taxon>Neoptera</taxon>
        <taxon>Paraneoptera</taxon>
        <taxon>Hemiptera</taxon>
        <taxon>Sternorrhyncha</taxon>
        <taxon>Psylloidea</taxon>
        <taxon>Psyllidae</taxon>
        <taxon>Psyllinae</taxon>
        <taxon>Cacopsylla</taxon>
    </lineage>
</organism>